<reference evidence="2 3" key="1">
    <citation type="submission" date="2019-08" db="EMBL/GenBank/DDBJ databases">
        <title>Lewinella sp. strain SSH13 Genome sequencing and assembly.</title>
        <authorList>
            <person name="Kim I."/>
        </authorList>
    </citation>
    <scope>NUCLEOTIDE SEQUENCE [LARGE SCALE GENOMIC DNA]</scope>
    <source>
        <strain evidence="2 3">SSH13</strain>
    </source>
</reference>
<sequence>MVYGTRAKFLGNFQVKDIPCPYCEQVENQNMSIFGRYAHIMWIPFFPIGKTPVAECTRCKRTYDSGEFSDKMHMIGRELGSRVKSPKWMWSGVFIIAGFILISTIIDKTRTIDPREELLNADMRVMVTETDESIDAVSYQLDQVMTAVVSDEMKPQDFSFISKVRGDKSLTLVQIPELSNLERSERPQIVEMVEAIVSENEKTADTQQYIGIVNAAGQCILTKTPEEGLQDYSLSSSNPIYEFYGPAKPE</sequence>
<dbReference type="RefSeq" id="WP_147931589.1">
    <property type="nucleotide sequence ID" value="NZ_VOXD01000024.1"/>
</dbReference>
<evidence type="ECO:0000313" key="3">
    <source>
        <dbReference type="Proteomes" id="UP000321907"/>
    </source>
</evidence>
<evidence type="ECO:0000313" key="2">
    <source>
        <dbReference type="EMBL" id="TXF88301.1"/>
    </source>
</evidence>
<dbReference type="OrthoDB" id="766141at2"/>
<name>A0A5C7FS67_9BACT</name>
<organism evidence="2 3">
    <name type="scientific">Neolewinella aurantiaca</name>
    <dbReference type="NCBI Taxonomy" id="2602767"/>
    <lineage>
        <taxon>Bacteria</taxon>
        <taxon>Pseudomonadati</taxon>
        <taxon>Bacteroidota</taxon>
        <taxon>Saprospiria</taxon>
        <taxon>Saprospirales</taxon>
        <taxon>Lewinellaceae</taxon>
        <taxon>Neolewinella</taxon>
    </lineage>
</organism>
<keyword evidence="1" id="KW-0812">Transmembrane</keyword>
<evidence type="ECO:0000256" key="1">
    <source>
        <dbReference type="SAM" id="Phobius"/>
    </source>
</evidence>
<dbReference type="Proteomes" id="UP000321907">
    <property type="component" value="Unassembled WGS sequence"/>
</dbReference>
<evidence type="ECO:0008006" key="4">
    <source>
        <dbReference type="Google" id="ProtNLM"/>
    </source>
</evidence>
<keyword evidence="3" id="KW-1185">Reference proteome</keyword>
<keyword evidence="1" id="KW-1133">Transmembrane helix</keyword>
<proteinExistence type="predicted"/>
<dbReference type="AlphaFoldDB" id="A0A5C7FS67"/>
<gene>
    <name evidence="2" type="ORF">FUA23_15080</name>
</gene>
<feature type="transmembrane region" description="Helical" evidence="1">
    <location>
        <begin position="88"/>
        <end position="106"/>
    </location>
</feature>
<protein>
    <recommendedName>
        <fullName evidence="4">Zinc-ribbon 15 domain-containing protein</fullName>
    </recommendedName>
</protein>
<keyword evidence="1" id="KW-0472">Membrane</keyword>
<comment type="caution">
    <text evidence="2">The sequence shown here is derived from an EMBL/GenBank/DDBJ whole genome shotgun (WGS) entry which is preliminary data.</text>
</comment>
<dbReference type="EMBL" id="VOXD01000024">
    <property type="protein sequence ID" value="TXF88301.1"/>
    <property type="molecule type" value="Genomic_DNA"/>
</dbReference>
<accession>A0A5C7FS67</accession>